<name>J9ERZ4_WUCBA</name>
<organism evidence="1 2">
    <name type="scientific">Wuchereria bancrofti</name>
    <dbReference type="NCBI Taxonomy" id="6293"/>
    <lineage>
        <taxon>Eukaryota</taxon>
        <taxon>Metazoa</taxon>
        <taxon>Ecdysozoa</taxon>
        <taxon>Nematoda</taxon>
        <taxon>Chromadorea</taxon>
        <taxon>Rhabditida</taxon>
        <taxon>Spirurina</taxon>
        <taxon>Spiruromorpha</taxon>
        <taxon>Filarioidea</taxon>
        <taxon>Onchocercidae</taxon>
        <taxon>Wuchereria</taxon>
    </lineage>
</organism>
<dbReference type="AlphaFoldDB" id="J9ERZ4"/>
<dbReference type="Proteomes" id="UP000004810">
    <property type="component" value="Unassembled WGS sequence"/>
</dbReference>
<reference evidence="2" key="1">
    <citation type="submission" date="2012-08" db="EMBL/GenBank/DDBJ databases">
        <title>The Genome Sequence of Wuchereria bancrofti.</title>
        <authorList>
            <person name="Nutman T.B."/>
            <person name="Fink D.L."/>
            <person name="Russ C."/>
            <person name="Young S."/>
            <person name="Zeng Q."/>
            <person name="Koehrsen M."/>
            <person name="Alvarado L."/>
            <person name="Berlin A."/>
            <person name="Chapman S.B."/>
            <person name="Chen Z."/>
            <person name="Freedman E."/>
            <person name="Gellesch M."/>
            <person name="Goldberg J."/>
            <person name="Griggs A."/>
            <person name="Gujja S."/>
            <person name="Heilman E.R."/>
            <person name="Heiman D."/>
            <person name="Hepburn T."/>
            <person name="Howarth C."/>
            <person name="Jen D."/>
            <person name="Larson L."/>
            <person name="Lewis B."/>
            <person name="Mehta T."/>
            <person name="Park D."/>
            <person name="Pearson M."/>
            <person name="Roberts A."/>
            <person name="Saif S."/>
            <person name="Shea T."/>
            <person name="Shenoy N."/>
            <person name="Sisk P."/>
            <person name="Stolte C."/>
            <person name="Sykes S."/>
            <person name="Walk T."/>
            <person name="White J."/>
            <person name="Yandava C."/>
            <person name="Haas B."/>
            <person name="Henn M.R."/>
            <person name="Nusbaum C."/>
            <person name="Birren B."/>
        </authorList>
    </citation>
    <scope>NUCLEOTIDE SEQUENCE [LARGE SCALE GENOMIC DNA]</scope>
    <source>
        <strain evidence="2">NA</strain>
    </source>
</reference>
<proteinExistence type="predicted"/>
<protein>
    <submittedName>
        <fullName evidence="1">Uncharacterized protein</fullName>
    </submittedName>
</protein>
<gene>
    <name evidence="1" type="ORF">WUBG_03776</name>
</gene>
<evidence type="ECO:0000313" key="2">
    <source>
        <dbReference type="Proteomes" id="UP000004810"/>
    </source>
</evidence>
<dbReference type="EMBL" id="ADBV01001203">
    <property type="protein sequence ID" value="EJW85316.1"/>
    <property type="molecule type" value="Genomic_DNA"/>
</dbReference>
<feature type="non-terminal residue" evidence="1">
    <location>
        <position position="1"/>
    </location>
</feature>
<comment type="caution">
    <text evidence="1">The sequence shown here is derived from an EMBL/GenBank/DDBJ whole genome shotgun (WGS) entry which is preliminary data.</text>
</comment>
<sequence>RLEILLKEYDKTKSAMEAQMAKKAAQRIEFLRKYDEDVTEYREYLSGKE</sequence>
<accession>J9ERZ4</accession>
<evidence type="ECO:0000313" key="1">
    <source>
        <dbReference type="EMBL" id="EJW85316.1"/>
    </source>
</evidence>